<proteinExistence type="predicted"/>
<evidence type="ECO:0000256" key="1">
    <source>
        <dbReference type="SAM" id="MobiDB-lite"/>
    </source>
</evidence>
<sequence length="432" mass="48994">MEPEGHQSIFRYPIIGCTLIISEIITSLARTWGTKIRVPGSNGAFGPDDDGETYTGNSDGHYDEFGGGIWKKPHKFSHTFFMAPMLYLPQLFCLLLFYIMNGTRCGRRYLNPEQERNAGEGEQNPRGAGRRPHNRRVEQDMRYSKGIFVIPAIFNYAATCLLYVGFNLTYPSSTILFKGAILFFTSLLSVAFLGRNMNPRMWIGVVICIMGLANLGIHDYIFMAKNDYDTNGIVAGDLLIVMAQIMYSIQAVIEQKLLTRYTNLTPLETLGFEGLYGFCISFFLLIIFSFVNAGAFSNLPDHYLEAPFDALKQMKNSWKVSIIVIGMMIFNTIHYLLALMITKDYGATPRMVINSIAYAATWGIILLLKWQTYKWYLIPGFPLVVIGYLMYFDLIFMYIFRCIRRKCFRTAAVPEDDQVNLLANGHAGVGIQ</sequence>
<feature type="transmembrane region" description="Helical" evidence="2">
    <location>
        <begin position="146"/>
        <end position="169"/>
    </location>
</feature>
<dbReference type="PANTHER" id="PTHR13146:SF0">
    <property type="entry name" value="SOLUTE CARRIER FAMILY 35 MEMBER F6"/>
    <property type="match status" value="1"/>
</dbReference>
<feature type="transmembrane region" description="Helical" evidence="2">
    <location>
        <begin position="175"/>
        <end position="194"/>
    </location>
</feature>
<protein>
    <recommendedName>
        <fullName evidence="3">EamA domain-containing protein</fullName>
    </recommendedName>
</protein>
<keyword evidence="5" id="KW-1185">Reference proteome</keyword>
<dbReference type="Pfam" id="PF00892">
    <property type="entry name" value="EamA"/>
    <property type="match status" value="1"/>
</dbReference>
<evidence type="ECO:0000313" key="5">
    <source>
        <dbReference type="Proteomes" id="UP001347796"/>
    </source>
</evidence>
<dbReference type="PANTHER" id="PTHR13146">
    <property type="match status" value="1"/>
</dbReference>
<reference evidence="4 5" key="1">
    <citation type="submission" date="2024-01" db="EMBL/GenBank/DDBJ databases">
        <title>The genome of the rayed Mediterranean limpet Patella caerulea (Linnaeus, 1758).</title>
        <authorList>
            <person name="Anh-Thu Weber A."/>
            <person name="Halstead-Nussloch G."/>
        </authorList>
    </citation>
    <scope>NUCLEOTIDE SEQUENCE [LARGE SCALE GENOMIC DNA]</scope>
    <source>
        <strain evidence="4">AATW-2023a</strain>
        <tissue evidence="4">Whole specimen</tissue>
    </source>
</reference>
<feature type="transmembrane region" description="Helical" evidence="2">
    <location>
        <begin position="376"/>
        <end position="400"/>
    </location>
</feature>
<feature type="transmembrane region" description="Helical" evidence="2">
    <location>
        <begin position="317"/>
        <end position="339"/>
    </location>
</feature>
<feature type="transmembrane region" description="Helical" evidence="2">
    <location>
        <begin position="233"/>
        <end position="253"/>
    </location>
</feature>
<feature type="domain" description="EamA" evidence="3">
    <location>
        <begin position="147"/>
        <end position="213"/>
    </location>
</feature>
<keyword evidence="2" id="KW-1133">Transmembrane helix</keyword>
<gene>
    <name evidence="4" type="ORF">SNE40_015631</name>
</gene>
<dbReference type="GO" id="GO:0016020">
    <property type="term" value="C:membrane"/>
    <property type="evidence" value="ECO:0007669"/>
    <property type="project" value="InterPro"/>
</dbReference>
<dbReference type="InterPro" id="IPR037185">
    <property type="entry name" value="EmrE-like"/>
</dbReference>
<feature type="transmembrane region" description="Helical" evidence="2">
    <location>
        <begin position="80"/>
        <end position="100"/>
    </location>
</feature>
<dbReference type="SUPFAM" id="SSF103481">
    <property type="entry name" value="Multidrug resistance efflux transporter EmrE"/>
    <property type="match status" value="1"/>
</dbReference>
<feature type="transmembrane region" description="Helical" evidence="2">
    <location>
        <begin position="351"/>
        <end position="370"/>
    </location>
</feature>
<evidence type="ECO:0000256" key="2">
    <source>
        <dbReference type="SAM" id="Phobius"/>
    </source>
</evidence>
<feature type="transmembrane region" description="Helical" evidence="2">
    <location>
        <begin position="201"/>
        <end position="221"/>
    </location>
</feature>
<dbReference type="EMBL" id="JAZGQO010000010">
    <property type="protein sequence ID" value="KAK6177549.1"/>
    <property type="molecule type" value="Genomic_DNA"/>
</dbReference>
<comment type="caution">
    <text evidence="4">The sequence shown here is derived from an EMBL/GenBank/DDBJ whole genome shotgun (WGS) entry which is preliminary data.</text>
</comment>
<dbReference type="AlphaFoldDB" id="A0AAN8JL39"/>
<name>A0AAN8JL39_PATCE</name>
<feature type="transmembrane region" description="Helical" evidence="2">
    <location>
        <begin position="274"/>
        <end position="297"/>
    </location>
</feature>
<evidence type="ECO:0000259" key="3">
    <source>
        <dbReference type="Pfam" id="PF00892"/>
    </source>
</evidence>
<keyword evidence="2" id="KW-0472">Membrane</keyword>
<organism evidence="4 5">
    <name type="scientific">Patella caerulea</name>
    <name type="common">Rayed Mediterranean limpet</name>
    <dbReference type="NCBI Taxonomy" id="87958"/>
    <lineage>
        <taxon>Eukaryota</taxon>
        <taxon>Metazoa</taxon>
        <taxon>Spiralia</taxon>
        <taxon>Lophotrochozoa</taxon>
        <taxon>Mollusca</taxon>
        <taxon>Gastropoda</taxon>
        <taxon>Patellogastropoda</taxon>
        <taxon>Patelloidea</taxon>
        <taxon>Patellidae</taxon>
        <taxon>Patella</taxon>
    </lineage>
</organism>
<keyword evidence="2" id="KW-0812">Transmembrane</keyword>
<dbReference type="Proteomes" id="UP001347796">
    <property type="component" value="Unassembled WGS sequence"/>
</dbReference>
<feature type="region of interest" description="Disordered" evidence="1">
    <location>
        <begin position="116"/>
        <end position="135"/>
    </location>
</feature>
<feature type="transmembrane region" description="Helical" evidence="2">
    <location>
        <begin position="12"/>
        <end position="32"/>
    </location>
</feature>
<dbReference type="InterPro" id="IPR000620">
    <property type="entry name" value="EamA_dom"/>
</dbReference>
<accession>A0AAN8JL39</accession>
<evidence type="ECO:0000313" key="4">
    <source>
        <dbReference type="EMBL" id="KAK6177549.1"/>
    </source>
</evidence>